<comment type="caution">
    <text evidence="1">The sequence shown here is derived from an EMBL/GenBank/DDBJ whole genome shotgun (WGS) entry which is preliminary data.</text>
</comment>
<dbReference type="EMBL" id="JWZT01004160">
    <property type="protein sequence ID" value="KII64626.1"/>
    <property type="molecule type" value="Genomic_DNA"/>
</dbReference>
<dbReference type="AlphaFoldDB" id="A0A0C2MC94"/>
<evidence type="ECO:0000313" key="1">
    <source>
        <dbReference type="EMBL" id="KII64626.1"/>
    </source>
</evidence>
<gene>
    <name evidence="1" type="ORF">RF11_12728</name>
</gene>
<dbReference type="Proteomes" id="UP000031668">
    <property type="component" value="Unassembled WGS sequence"/>
</dbReference>
<organism evidence="1 2">
    <name type="scientific">Thelohanellus kitauei</name>
    <name type="common">Myxosporean</name>
    <dbReference type="NCBI Taxonomy" id="669202"/>
    <lineage>
        <taxon>Eukaryota</taxon>
        <taxon>Metazoa</taxon>
        <taxon>Cnidaria</taxon>
        <taxon>Myxozoa</taxon>
        <taxon>Myxosporea</taxon>
        <taxon>Bivalvulida</taxon>
        <taxon>Platysporina</taxon>
        <taxon>Myxobolidae</taxon>
        <taxon>Thelohanellus</taxon>
    </lineage>
</organism>
<accession>A0A0C2MC94</accession>
<proteinExistence type="predicted"/>
<protein>
    <submittedName>
        <fullName evidence="1">Uncharacterized protein</fullName>
    </submittedName>
</protein>
<evidence type="ECO:0000313" key="2">
    <source>
        <dbReference type="Proteomes" id="UP000031668"/>
    </source>
</evidence>
<name>A0A0C2MC94_THEKT</name>
<sequence length="145" mass="16799">MWIQNSPKVKEQKHNFTRFLDSEPQFILIIDAPDGPAKTGFTNSPFQPELTETNKSFLCFQCNETEEKKVVPDHYANTTGSIIWNLFVARLSTPTKNGHAWHHPPVPTNMAILNAPTHRTVYELDCERNLEKRPGQEIRRINNWE</sequence>
<keyword evidence="2" id="KW-1185">Reference proteome</keyword>
<reference evidence="1 2" key="1">
    <citation type="journal article" date="2014" name="Genome Biol. Evol.">
        <title>The genome of the myxosporean Thelohanellus kitauei shows adaptations to nutrient acquisition within its fish host.</title>
        <authorList>
            <person name="Yang Y."/>
            <person name="Xiong J."/>
            <person name="Zhou Z."/>
            <person name="Huo F."/>
            <person name="Miao W."/>
            <person name="Ran C."/>
            <person name="Liu Y."/>
            <person name="Zhang J."/>
            <person name="Feng J."/>
            <person name="Wang M."/>
            <person name="Wang M."/>
            <person name="Wang L."/>
            <person name="Yao B."/>
        </authorList>
    </citation>
    <scope>NUCLEOTIDE SEQUENCE [LARGE SCALE GENOMIC DNA]</scope>
    <source>
        <strain evidence="1">Wuqing</strain>
    </source>
</reference>